<gene>
    <name evidence="3" type="ORF">A2116_00920</name>
</gene>
<evidence type="ECO:0000313" key="3">
    <source>
        <dbReference type="EMBL" id="OGG40633.1"/>
    </source>
</evidence>
<keyword evidence="1" id="KW-0472">Membrane</keyword>
<dbReference type="Proteomes" id="UP000179368">
    <property type="component" value="Unassembled WGS sequence"/>
</dbReference>
<accession>A0A1F6BUY9</accession>
<dbReference type="EMBL" id="MFKG01000010">
    <property type="protein sequence ID" value="OGG40633.1"/>
    <property type="molecule type" value="Genomic_DNA"/>
</dbReference>
<evidence type="ECO:0000313" key="4">
    <source>
        <dbReference type="Proteomes" id="UP000179368"/>
    </source>
</evidence>
<name>A0A1F6BUY9_9BACT</name>
<sequence>MMAAEKLRMNKFVKSIRSFTTPIEPWWTIILVPIWQEFIFRYLPFQFWYLPTDNFWLVGIVTSVIFALIHWYFGKWFVAAAFLAGLLYWWVMVNYGLIIAIVIHAVVNTSDVIFGLRRFFKPLKN</sequence>
<feature type="domain" description="CAAX prenyl protease 2/Lysostaphin resistance protein A-like" evidence="2">
    <location>
        <begin position="26"/>
        <end position="109"/>
    </location>
</feature>
<feature type="transmembrane region" description="Helical" evidence="1">
    <location>
        <begin position="55"/>
        <end position="73"/>
    </location>
</feature>
<feature type="transmembrane region" description="Helical" evidence="1">
    <location>
        <begin position="79"/>
        <end position="107"/>
    </location>
</feature>
<evidence type="ECO:0000259" key="2">
    <source>
        <dbReference type="Pfam" id="PF02517"/>
    </source>
</evidence>
<proteinExistence type="predicted"/>
<dbReference type="AlphaFoldDB" id="A0A1F6BUY9"/>
<comment type="caution">
    <text evidence="3">The sequence shown here is derived from an EMBL/GenBank/DDBJ whole genome shotgun (WGS) entry which is preliminary data.</text>
</comment>
<evidence type="ECO:0000256" key="1">
    <source>
        <dbReference type="SAM" id="Phobius"/>
    </source>
</evidence>
<dbReference type="InterPro" id="IPR003675">
    <property type="entry name" value="Rce1/LyrA-like_dom"/>
</dbReference>
<keyword evidence="1" id="KW-1133">Transmembrane helix</keyword>
<dbReference type="GO" id="GO:0004175">
    <property type="term" value="F:endopeptidase activity"/>
    <property type="evidence" value="ECO:0007669"/>
    <property type="project" value="UniProtKB-ARBA"/>
</dbReference>
<reference evidence="3 4" key="1">
    <citation type="journal article" date="2016" name="Nat. Commun.">
        <title>Thousands of microbial genomes shed light on interconnected biogeochemical processes in an aquifer system.</title>
        <authorList>
            <person name="Anantharaman K."/>
            <person name="Brown C.T."/>
            <person name="Hug L.A."/>
            <person name="Sharon I."/>
            <person name="Castelle C.J."/>
            <person name="Probst A.J."/>
            <person name="Thomas B.C."/>
            <person name="Singh A."/>
            <person name="Wilkins M.J."/>
            <person name="Karaoz U."/>
            <person name="Brodie E.L."/>
            <person name="Williams K.H."/>
            <person name="Hubbard S.S."/>
            <person name="Banfield J.F."/>
        </authorList>
    </citation>
    <scope>NUCLEOTIDE SEQUENCE [LARGE SCALE GENOMIC DNA]</scope>
</reference>
<protein>
    <recommendedName>
        <fullName evidence="2">CAAX prenyl protease 2/Lysostaphin resistance protein A-like domain-containing protein</fullName>
    </recommendedName>
</protein>
<organism evidence="3 4">
    <name type="scientific">Candidatus Jorgensenbacteria bacterium GWA1_49_17</name>
    <dbReference type="NCBI Taxonomy" id="1798467"/>
    <lineage>
        <taxon>Bacteria</taxon>
        <taxon>Candidatus Joergenseniibacteriota</taxon>
    </lineage>
</organism>
<dbReference type="GO" id="GO:0080120">
    <property type="term" value="P:CAAX-box protein maturation"/>
    <property type="evidence" value="ECO:0007669"/>
    <property type="project" value="UniProtKB-ARBA"/>
</dbReference>
<dbReference type="Pfam" id="PF02517">
    <property type="entry name" value="Rce1-like"/>
    <property type="match status" value="1"/>
</dbReference>
<keyword evidence="1" id="KW-0812">Transmembrane</keyword>